<gene>
    <name evidence="2" type="ORF">DAEQUDRAFT_730330</name>
</gene>
<dbReference type="AlphaFoldDB" id="A0A165N0L7"/>
<evidence type="ECO:0000313" key="2">
    <source>
        <dbReference type="EMBL" id="KZT66357.1"/>
    </source>
</evidence>
<reference evidence="2 3" key="1">
    <citation type="journal article" date="2016" name="Mol. Biol. Evol.">
        <title>Comparative Genomics of Early-Diverging Mushroom-Forming Fungi Provides Insights into the Origins of Lignocellulose Decay Capabilities.</title>
        <authorList>
            <person name="Nagy L.G."/>
            <person name="Riley R."/>
            <person name="Tritt A."/>
            <person name="Adam C."/>
            <person name="Daum C."/>
            <person name="Floudas D."/>
            <person name="Sun H."/>
            <person name="Yadav J.S."/>
            <person name="Pangilinan J."/>
            <person name="Larsson K.H."/>
            <person name="Matsuura K."/>
            <person name="Barry K."/>
            <person name="Labutti K."/>
            <person name="Kuo R."/>
            <person name="Ohm R.A."/>
            <person name="Bhattacharya S.S."/>
            <person name="Shirouzu T."/>
            <person name="Yoshinaga Y."/>
            <person name="Martin F.M."/>
            <person name="Grigoriev I.V."/>
            <person name="Hibbett D.S."/>
        </authorList>
    </citation>
    <scope>NUCLEOTIDE SEQUENCE [LARGE SCALE GENOMIC DNA]</scope>
    <source>
        <strain evidence="2 3">L-15889</strain>
    </source>
</reference>
<accession>A0A165N0L7</accession>
<dbReference type="Proteomes" id="UP000076727">
    <property type="component" value="Unassembled WGS sequence"/>
</dbReference>
<proteinExistence type="predicted"/>
<dbReference type="EMBL" id="KV429090">
    <property type="protein sequence ID" value="KZT66357.1"/>
    <property type="molecule type" value="Genomic_DNA"/>
</dbReference>
<name>A0A165N0L7_9APHY</name>
<keyword evidence="1" id="KW-0472">Membrane</keyword>
<keyword evidence="3" id="KW-1185">Reference proteome</keyword>
<feature type="transmembrane region" description="Helical" evidence="1">
    <location>
        <begin position="84"/>
        <end position="104"/>
    </location>
</feature>
<sequence>MLSDYAGRPRSAWTIYGRQKQSGEDPRTVYDMADADPVAALDARVDELQQHAGPRAPPQAAVRQAADCYIPDGEWLTARAYTQLVAILLPMFFCLLCDMLLIIVQCWDPATAPTSEQ</sequence>
<keyword evidence="1" id="KW-0812">Transmembrane</keyword>
<organism evidence="2 3">
    <name type="scientific">Daedalea quercina L-15889</name>
    <dbReference type="NCBI Taxonomy" id="1314783"/>
    <lineage>
        <taxon>Eukaryota</taxon>
        <taxon>Fungi</taxon>
        <taxon>Dikarya</taxon>
        <taxon>Basidiomycota</taxon>
        <taxon>Agaricomycotina</taxon>
        <taxon>Agaricomycetes</taxon>
        <taxon>Polyporales</taxon>
        <taxon>Fomitopsis</taxon>
    </lineage>
</organism>
<evidence type="ECO:0000256" key="1">
    <source>
        <dbReference type="SAM" id="Phobius"/>
    </source>
</evidence>
<evidence type="ECO:0000313" key="3">
    <source>
        <dbReference type="Proteomes" id="UP000076727"/>
    </source>
</evidence>
<protein>
    <submittedName>
        <fullName evidence="2">Uncharacterized protein</fullName>
    </submittedName>
</protein>
<keyword evidence="1" id="KW-1133">Transmembrane helix</keyword>